<evidence type="ECO:0000313" key="2">
    <source>
        <dbReference type="EMBL" id="GAG01456.1"/>
    </source>
</evidence>
<dbReference type="Pfam" id="PF20691">
    <property type="entry name" value="TAGT"/>
    <property type="match status" value="1"/>
</dbReference>
<dbReference type="EMBL" id="BARS01026507">
    <property type="protein sequence ID" value="GAG01456.1"/>
    <property type="molecule type" value="Genomic_DNA"/>
</dbReference>
<sequence length="177" mass="21225">MNNPIYPVYIISKGRWESRQTSKELERMKVPYYIVIEQQEYNDYSAVIDPDKILILPFSNLGQGSIPARNWVWEYSIEAGAEKHWILDDNIRYFFRLNRNKINLVNSGVTFKAIEDFTDRYKNIVISGMQYEMFVPRKQKCNPIIFNTRVYSCILIKNNIDYRWRGRYNEDTDLSLR</sequence>
<name>X0VLS4_9ZZZZ</name>
<dbReference type="InterPro" id="IPR049100">
    <property type="entry name" value="TAGT"/>
</dbReference>
<feature type="domain" description="TET-Associated Glycosyltransferase" evidence="1">
    <location>
        <begin position="6"/>
        <end position="177"/>
    </location>
</feature>
<accession>X0VLS4</accession>
<evidence type="ECO:0000259" key="1">
    <source>
        <dbReference type="Pfam" id="PF20691"/>
    </source>
</evidence>
<dbReference type="AlphaFoldDB" id="X0VLS4"/>
<protein>
    <recommendedName>
        <fullName evidence="1">TET-Associated Glycosyltransferase domain-containing protein</fullName>
    </recommendedName>
</protein>
<reference evidence="2" key="1">
    <citation type="journal article" date="2014" name="Front. Microbiol.">
        <title>High frequency of phylogenetically diverse reductive dehalogenase-homologous genes in deep subseafloor sedimentary metagenomes.</title>
        <authorList>
            <person name="Kawai M."/>
            <person name="Futagami T."/>
            <person name="Toyoda A."/>
            <person name="Takaki Y."/>
            <person name="Nishi S."/>
            <person name="Hori S."/>
            <person name="Arai W."/>
            <person name="Tsubouchi T."/>
            <person name="Morono Y."/>
            <person name="Uchiyama I."/>
            <person name="Ito T."/>
            <person name="Fujiyama A."/>
            <person name="Inagaki F."/>
            <person name="Takami H."/>
        </authorList>
    </citation>
    <scope>NUCLEOTIDE SEQUENCE</scope>
    <source>
        <strain evidence="2">Expedition CK06-06</strain>
    </source>
</reference>
<organism evidence="2">
    <name type="scientific">marine sediment metagenome</name>
    <dbReference type="NCBI Taxonomy" id="412755"/>
    <lineage>
        <taxon>unclassified sequences</taxon>
        <taxon>metagenomes</taxon>
        <taxon>ecological metagenomes</taxon>
    </lineage>
</organism>
<feature type="non-terminal residue" evidence="2">
    <location>
        <position position="177"/>
    </location>
</feature>
<proteinExistence type="predicted"/>
<comment type="caution">
    <text evidence="2">The sequence shown here is derived from an EMBL/GenBank/DDBJ whole genome shotgun (WGS) entry which is preliminary data.</text>
</comment>
<gene>
    <name evidence="2" type="ORF">S01H1_41766</name>
</gene>